<evidence type="ECO:0000313" key="2">
    <source>
        <dbReference type="Proteomes" id="UP000244855"/>
    </source>
</evidence>
<dbReference type="EMBL" id="KZ805525">
    <property type="protein sequence ID" value="PVH94652.1"/>
    <property type="molecule type" value="Genomic_DNA"/>
</dbReference>
<sequence>MPGCGTAGCTCADCGCAQGACNCGKCEPHLHLLPPPRISLPSHTDIVLETPSHNDSKDTVPYPMTLLRFDFPCPSPSTITLFDSADCL</sequence>
<organism evidence="1 2">
    <name type="scientific">Periconia macrospinosa</name>
    <dbReference type="NCBI Taxonomy" id="97972"/>
    <lineage>
        <taxon>Eukaryota</taxon>
        <taxon>Fungi</taxon>
        <taxon>Dikarya</taxon>
        <taxon>Ascomycota</taxon>
        <taxon>Pezizomycotina</taxon>
        <taxon>Dothideomycetes</taxon>
        <taxon>Pleosporomycetidae</taxon>
        <taxon>Pleosporales</taxon>
        <taxon>Massarineae</taxon>
        <taxon>Periconiaceae</taxon>
        <taxon>Periconia</taxon>
    </lineage>
</organism>
<dbReference type="Proteomes" id="UP000244855">
    <property type="component" value="Unassembled WGS sequence"/>
</dbReference>
<reference evidence="1 2" key="1">
    <citation type="journal article" date="2018" name="Sci. Rep.">
        <title>Comparative genomics provides insights into the lifestyle and reveals functional heterogeneity of dark septate endophytic fungi.</title>
        <authorList>
            <person name="Knapp D.G."/>
            <person name="Nemeth J.B."/>
            <person name="Barry K."/>
            <person name="Hainaut M."/>
            <person name="Henrissat B."/>
            <person name="Johnson J."/>
            <person name="Kuo A."/>
            <person name="Lim J.H.P."/>
            <person name="Lipzen A."/>
            <person name="Nolan M."/>
            <person name="Ohm R.A."/>
            <person name="Tamas L."/>
            <person name="Grigoriev I.V."/>
            <person name="Spatafora J.W."/>
            <person name="Nagy L.G."/>
            <person name="Kovacs G.M."/>
        </authorList>
    </citation>
    <scope>NUCLEOTIDE SEQUENCE [LARGE SCALE GENOMIC DNA]</scope>
    <source>
        <strain evidence="1 2">DSE2036</strain>
    </source>
</reference>
<name>A0A2V1D9A1_9PLEO</name>
<dbReference type="AlphaFoldDB" id="A0A2V1D9A1"/>
<evidence type="ECO:0008006" key="3">
    <source>
        <dbReference type="Google" id="ProtNLM"/>
    </source>
</evidence>
<proteinExistence type="predicted"/>
<keyword evidence="2" id="KW-1185">Reference proteome</keyword>
<protein>
    <recommendedName>
        <fullName evidence="3">Metallothionein</fullName>
    </recommendedName>
</protein>
<accession>A0A2V1D9A1</accession>
<evidence type="ECO:0000313" key="1">
    <source>
        <dbReference type="EMBL" id="PVH94652.1"/>
    </source>
</evidence>
<gene>
    <name evidence="1" type="ORF">DM02DRAFT_618453</name>
</gene>